<proteinExistence type="predicted"/>
<dbReference type="KEGG" id="aram:KAR29_04760"/>
<dbReference type="RefSeq" id="WP_274374488.1">
    <property type="nucleotide sequence ID" value="NZ_CP072943.1"/>
</dbReference>
<accession>A0A9Q7AFE8</accession>
<reference evidence="2" key="1">
    <citation type="submission" date="2021-04" db="EMBL/GenBank/DDBJ databases">
        <title>A novel Synergistetes isolate from a pyrite-forming mixed culture.</title>
        <authorList>
            <person name="Bunk B."/>
            <person name="Sproer C."/>
            <person name="Spring S."/>
            <person name="Pester M."/>
        </authorList>
    </citation>
    <scope>NUCLEOTIDE SEQUENCE [LARGE SCALE GENOMIC DNA]</scope>
    <source>
        <strain evidence="2">J.5.4.2-T.3.5.2</strain>
    </source>
</reference>
<evidence type="ECO:0000313" key="1">
    <source>
        <dbReference type="EMBL" id="QTX33209.1"/>
    </source>
</evidence>
<name>A0A9Q7AFE8_9BACT</name>
<dbReference type="EMBL" id="CP072943">
    <property type="protein sequence ID" value="QTX33209.1"/>
    <property type="molecule type" value="Genomic_DNA"/>
</dbReference>
<keyword evidence="2" id="KW-1185">Reference proteome</keyword>
<dbReference type="Proteomes" id="UP000671879">
    <property type="component" value="Chromosome"/>
</dbReference>
<organism evidence="1 2">
    <name type="scientific">Aminithiophilus ramosus</name>
    <dbReference type="NCBI Taxonomy" id="3029084"/>
    <lineage>
        <taxon>Bacteria</taxon>
        <taxon>Thermotogati</taxon>
        <taxon>Synergistota</taxon>
        <taxon>Synergistia</taxon>
        <taxon>Synergistales</taxon>
        <taxon>Aminithiophilaceae</taxon>
        <taxon>Aminithiophilus</taxon>
    </lineage>
</organism>
<dbReference type="AlphaFoldDB" id="A0A9Q7AFE8"/>
<dbReference type="Pfam" id="PF08809">
    <property type="entry name" value="DUF1799"/>
    <property type="match status" value="1"/>
</dbReference>
<protein>
    <submittedName>
        <fullName evidence="1">DUF1799 domain-containing protein</fullName>
    </submittedName>
</protein>
<gene>
    <name evidence="1" type="ORF">KAR29_04760</name>
</gene>
<dbReference type="InterPro" id="IPR014915">
    <property type="entry name" value="Phage_TLS_TfmB"/>
</dbReference>
<evidence type="ECO:0000313" key="2">
    <source>
        <dbReference type="Proteomes" id="UP000671879"/>
    </source>
</evidence>
<sequence>MTSRRGEPPDCSLCPERCPELLPENGEIMELWSYVRGQWRLGGDVVAGLDYGAVLAVADALGIDVGPGVLEGIRTLERIEKEKLVERMAR</sequence>